<reference evidence="1" key="1">
    <citation type="submission" date="2015-04" db="EMBL/GenBank/DDBJ databases">
        <title>The genome sequence of the plant pathogenic Rhizarian Plasmodiophora brassicae reveals insights in its biotrophic life cycle and the origin of chitin synthesis.</title>
        <authorList>
            <person name="Schwelm A."/>
            <person name="Fogelqvist J."/>
            <person name="Knaust A."/>
            <person name="Julke S."/>
            <person name="Lilja T."/>
            <person name="Dhandapani V."/>
            <person name="Bonilla-Rosso G."/>
            <person name="Karlsson M."/>
            <person name="Shevchenko A."/>
            <person name="Choi S.R."/>
            <person name="Kim H.G."/>
            <person name="Park J.Y."/>
            <person name="Lim Y.P."/>
            <person name="Ludwig-Muller J."/>
            <person name="Dixelius C."/>
        </authorList>
    </citation>
    <scope>NUCLEOTIDE SEQUENCE</scope>
    <source>
        <tissue evidence="1">Potato root galls</tissue>
    </source>
</reference>
<protein>
    <submittedName>
        <fullName evidence="1">Uncharacterized protein</fullName>
    </submittedName>
</protein>
<dbReference type="EMBL" id="HACM01010977">
    <property type="protein sequence ID" value="CRZ11419.1"/>
    <property type="molecule type" value="Transcribed_RNA"/>
</dbReference>
<sequence length="112" mass="12643">STGGRKGVKSSASRGAHTGFQTLFLISSPIHVKARYDTIYARAQHLFMALFNRIDDVFIFASEIDTGRVMVAFESFSKAFQYLLAHLNIFTKRGRGRSNWNQAEIGDDMHIE</sequence>
<name>A0A0H5RRS3_9EUKA</name>
<feature type="non-terminal residue" evidence="1">
    <location>
        <position position="1"/>
    </location>
</feature>
<accession>A0A0H5RRS3</accession>
<dbReference type="AlphaFoldDB" id="A0A0H5RRS3"/>
<organism evidence="1">
    <name type="scientific">Spongospora subterranea</name>
    <dbReference type="NCBI Taxonomy" id="70186"/>
    <lineage>
        <taxon>Eukaryota</taxon>
        <taxon>Sar</taxon>
        <taxon>Rhizaria</taxon>
        <taxon>Endomyxa</taxon>
        <taxon>Phytomyxea</taxon>
        <taxon>Plasmodiophorida</taxon>
        <taxon>Plasmodiophoridae</taxon>
        <taxon>Spongospora</taxon>
    </lineage>
</organism>
<proteinExistence type="predicted"/>
<evidence type="ECO:0000313" key="1">
    <source>
        <dbReference type="EMBL" id="CRZ11419.1"/>
    </source>
</evidence>